<accession>A0ACB8QJE0</accession>
<organism evidence="1 2">
    <name type="scientific">Vararia minispora EC-137</name>
    <dbReference type="NCBI Taxonomy" id="1314806"/>
    <lineage>
        <taxon>Eukaryota</taxon>
        <taxon>Fungi</taxon>
        <taxon>Dikarya</taxon>
        <taxon>Basidiomycota</taxon>
        <taxon>Agaricomycotina</taxon>
        <taxon>Agaricomycetes</taxon>
        <taxon>Russulales</taxon>
        <taxon>Lachnocladiaceae</taxon>
        <taxon>Vararia</taxon>
    </lineage>
</organism>
<reference evidence="1" key="2">
    <citation type="journal article" date="2022" name="New Phytol.">
        <title>Evolutionary transition to the ectomycorrhizal habit in the genomes of a hyperdiverse lineage of mushroom-forming fungi.</title>
        <authorList>
            <person name="Looney B."/>
            <person name="Miyauchi S."/>
            <person name="Morin E."/>
            <person name="Drula E."/>
            <person name="Courty P.E."/>
            <person name="Kohler A."/>
            <person name="Kuo A."/>
            <person name="LaButti K."/>
            <person name="Pangilinan J."/>
            <person name="Lipzen A."/>
            <person name="Riley R."/>
            <person name="Andreopoulos W."/>
            <person name="He G."/>
            <person name="Johnson J."/>
            <person name="Nolan M."/>
            <person name="Tritt A."/>
            <person name="Barry K.W."/>
            <person name="Grigoriev I.V."/>
            <person name="Nagy L.G."/>
            <person name="Hibbett D."/>
            <person name="Henrissat B."/>
            <person name="Matheny P.B."/>
            <person name="Labbe J."/>
            <person name="Martin F.M."/>
        </authorList>
    </citation>
    <scope>NUCLEOTIDE SEQUENCE</scope>
    <source>
        <strain evidence="1">EC-137</strain>
    </source>
</reference>
<evidence type="ECO:0000313" key="1">
    <source>
        <dbReference type="EMBL" id="KAI0031800.1"/>
    </source>
</evidence>
<keyword evidence="2" id="KW-1185">Reference proteome</keyword>
<protein>
    <submittedName>
        <fullName evidence="1">Uncharacterized protein</fullName>
    </submittedName>
</protein>
<proteinExistence type="predicted"/>
<evidence type="ECO:0000313" key="2">
    <source>
        <dbReference type="Proteomes" id="UP000814128"/>
    </source>
</evidence>
<comment type="caution">
    <text evidence="1">The sequence shown here is derived from an EMBL/GenBank/DDBJ whole genome shotgun (WGS) entry which is preliminary data.</text>
</comment>
<dbReference type="EMBL" id="MU273567">
    <property type="protein sequence ID" value="KAI0031800.1"/>
    <property type="molecule type" value="Genomic_DNA"/>
</dbReference>
<sequence>MAPPEFLHTAHPSPAQAPWCPRSSGCALALGTVIIGLVAGGIFFPITLDQLFQTPSSFKHGVYSFVFVVLVRLAAANLFMLADHLKKDHVQPNTKEVLTDPSYLTIFLLHSMNSNFFYTIAALSGSLIPIHMLFGFGADRFSALSSRAPSCNEQPNTSAYAQSLLHVTEHLYIPGAPRHSIRNDDRSPRSLLFVSAGHRLTLRHGPEIYARVRFAMMFISVGALTGMPVNGVLLGNGFVWSHAIIFGGLCRCASWLAVRA</sequence>
<gene>
    <name evidence="1" type="ORF">K488DRAFT_86479</name>
</gene>
<name>A0ACB8QJE0_9AGAM</name>
<reference evidence="1" key="1">
    <citation type="submission" date="2021-02" db="EMBL/GenBank/DDBJ databases">
        <authorList>
            <consortium name="DOE Joint Genome Institute"/>
            <person name="Ahrendt S."/>
            <person name="Looney B.P."/>
            <person name="Miyauchi S."/>
            <person name="Morin E."/>
            <person name="Drula E."/>
            <person name="Courty P.E."/>
            <person name="Chicoki N."/>
            <person name="Fauchery L."/>
            <person name="Kohler A."/>
            <person name="Kuo A."/>
            <person name="Labutti K."/>
            <person name="Pangilinan J."/>
            <person name="Lipzen A."/>
            <person name="Riley R."/>
            <person name="Andreopoulos W."/>
            <person name="He G."/>
            <person name="Johnson J."/>
            <person name="Barry K.W."/>
            <person name="Grigoriev I.V."/>
            <person name="Nagy L."/>
            <person name="Hibbett D."/>
            <person name="Henrissat B."/>
            <person name="Matheny P.B."/>
            <person name="Labbe J."/>
            <person name="Martin F."/>
        </authorList>
    </citation>
    <scope>NUCLEOTIDE SEQUENCE</scope>
    <source>
        <strain evidence="1">EC-137</strain>
    </source>
</reference>
<dbReference type="Proteomes" id="UP000814128">
    <property type="component" value="Unassembled WGS sequence"/>
</dbReference>